<dbReference type="InterPro" id="IPR046825">
    <property type="entry name" value="PDH_C"/>
</dbReference>
<dbReference type="InterPro" id="IPR036291">
    <property type="entry name" value="NAD(P)-bd_dom_sf"/>
</dbReference>
<gene>
    <name evidence="3" type="ORF">C3F09_09695</name>
</gene>
<evidence type="ECO:0000256" key="1">
    <source>
        <dbReference type="ARBA" id="ARBA00023002"/>
    </source>
</evidence>
<protein>
    <recommendedName>
        <fullName evidence="2">Prephenate/arogenate dehydrogenase domain-containing protein</fullName>
    </recommendedName>
</protein>
<dbReference type="SUPFAM" id="SSF48179">
    <property type="entry name" value="6-phosphogluconate dehydrogenase C-terminal domain-like"/>
    <property type="match status" value="1"/>
</dbReference>
<dbReference type="GO" id="GO:0004665">
    <property type="term" value="F:prephenate dehydrogenase (NADP+) activity"/>
    <property type="evidence" value="ECO:0007669"/>
    <property type="project" value="InterPro"/>
</dbReference>
<evidence type="ECO:0000313" key="4">
    <source>
        <dbReference type="Proteomes" id="UP000250918"/>
    </source>
</evidence>
<dbReference type="Pfam" id="PF02153">
    <property type="entry name" value="PDH_N"/>
    <property type="match status" value="1"/>
</dbReference>
<proteinExistence type="predicted"/>
<dbReference type="SUPFAM" id="SSF51735">
    <property type="entry name" value="NAD(P)-binding Rossmann-fold domains"/>
    <property type="match status" value="1"/>
</dbReference>
<dbReference type="InterPro" id="IPR003099">
    <property type="entry name" value="Prephen_DH"/>
</dbReference>
<dbReference type="GO" id="GO:0008977">
    <property type="term" value="F:prephenate dehydrogenase (NAD+) activity"/>
    <property type="evidence" value="ECO:0007669"/>
    <property type="project" value="InterPro"/>
</dbReference>
<accession>A0A855X3L5</accession>
<dbReference type="Gene3D" id="3.40.50.720">
    <property type="entry name" value="NAD(P)-binding Rossmann-like Domain"/>
    <property type="match status" value="1"/>
</dbReference>
<dbReference type="Proteomes" id="UP000250918">
    <property type="component" value="Unassembled WGS sequence"/>
</dbReference>
<sequence length="301" mass="33048">MMLAGKIIGIIGCGQMGGSMAATLTRLLPAVTIVGYDRKRPLLKAALRQRTVNDTAVSVSDLIDRADIVIVATPISAIIDILTEESGRLAEKLLVVDLGSIRHPIQTAALPVGLTNHIGMHFLCGTNLRGVASWNDSLFHGAQCLLFTPNVRDERALLLARQLVKVLKARPTFLDPQTHDDLFAVTSGLPHLLAFSLLKLWNDSGRPDLRGPSFDSATRVASSDPTMVSEMLFHNRRSILIAMSHLETNLKRFRATLERVDPAILQRYLKNCNGRRTARVSNGKDERSKSSSPFLRGLFIP</sequence>
<dbReference type="InterPro" id="IPR046826">
    <property type="entry name" value="PDH_N"/>
</dbReference>
<reference evidence="3 4" key="1">
    <citation type="journal article" date="2018" name="ISME J.">
        <title>A methanotrophic archaeon couples anaerobic oxidation of methane to Fe(III) reduction.</title>
        <authorList>
            <person name="Cai C."/>
            <person name="Leu A.O."/>
            <person name="Xie G.J."/>
            <person name="Guo J."/>
            <person name="Feng Y."/>
            <person name="Zhao J.X."/>
            <person name="Tyson G.W."/>
            <person name="Yuan Z."/>
            <person name="Hu S."/>
        </authorList>
    </citation>
    <scope>NUCLEOTIDE SEQUENCE [LARGE SCALE GENOMIC DNA]</scope>
    <source>
        <strain evidence="3">FeB_12</strain>
    </source>
</reference>
<evidence type="ECO:0000259" key="2">
    <source>
        <dbReference type="PROSITE" id="PS51176"/>
    </source>
</evidence>
<comment type="caution">
    <text evidence="3">The sequence shown here is derived from an EMBL/GenBank/DDBJ whole genome shotgun (WGS) entry which is preliminary data.</text>
</comment>
<evidence type="ECO:0000313" key="3">
    <source>
        <dbReference type="EMBL" id="PWB70044.1"/>
    </source>
</evidence>
<dbReference type="EMBL" id="PQAP01000156">
    <property type="protein sequence ID" value="PWB70044.1"/>
    <property type="molecule type" value="Genomic_DNA"/>
</dbReference>
<dbReference type="PANTHER" id="PTHR21363">
    <property type="entry name" value="PREPHENATE DEHYDROGENASE"/>
    <property type="match status" value="1"/>
</dbReference>
<dbReference type="InterPro" id="IPR050812">
    <property type="entry name" value="Preph/Arog_dehydrog"/>
</dbReference>
<dbReference type="InterPro" id="IPR008927">
    <property type="entry name" value="6-PGluconate_DH-like_C_sf"/>
</dbReference>
<dbReference type="GO" id="GO:0006571">
    <property type="term" value="P:tyrosine biosynthetic process"/>
    <property type="evidence" value="ECO:0007669"/>
    <property type="project" value="InterPro"/>
</dbReference>
<dbReference type="Gene3D" id="1.10.3660.10">
    <property type="entry name" value="6-phosphogluconate dehydrogenase C-terminal like domain"/>
    <property type="match status" value="1"/>
</dbReference>
<organism evidence="3 4">
    <name type="scientific">candidate division GN15 bacterium</name>
    <dbReference type="NCBI Taxonomy" id="2072418"/>
    <lineage>
        <taxon>Bacteria</taxon>
        <taxon>candidate division GN15</taxon>
    </lineage>
</organism>
<dbReference type="PROSITE" id="PS51176">
    <property type="entry name" value="PDH_ADH"/>
    <property type="match status" value="1"/>
</dbReference>
<dbReference type="Pfam" id="PF20463">
    <property type="entry name" value="PDH_C"/>
    <property type="match status" value="1"/>
</dbReference>
<dbReference type="PANTHER" id="PTHR21363:SF0">
    <property type="entry name" value="PREPHENATE DEHYDROGENASE [NADP(+)]"/>
    <property type="match status" value="1"/>
</dbReference>
<keyword evidence="1" id="KW-0560">Oxidoreductase</keyword>
<dbReference type="AlphaFoldDB" id="A0A855X3L5"/>
<name>A0A855X3L5_9BACT</name>
<feature type="domain" description="Prephenate/arogenate dehydrogenase" evidence="2">
    <location>
        <begin position="6"/>
        <end position="287"/>
    </location>
</feature>
<dbReference type="GO" id="GO:0070403">
    <property type="term" value="F:NAD+ binding"/>
    <property type="evidence" value="ECO:0007669"/>
    <property type="project" value="InterPro"/>
</dbReference>